<dbReference type="InterPro" id="IPR028081">
    <property type="entry name" value="Leu-bd"/>
</dbReference>
<reference evidence="5" key="1">
    <citation type="submission" date="2023-03" db="EMBL/GenBank/DDBJ databases">
        <authorList>
            <person name="Steffen K."/>
            <person name="Cardenas P."/>
        </authorList>
    </citation>
    <scope>NUCLEOTIDE SEQUENCE</scope>
</reference>
<feature type="domain" description="Leucine-binding protein" evidence="4">
    <location>
        <begin position="3"/>
        <end position="331"/>
    </location>
</feature>
<dbReference type="Pfam" id="PF13458">
    <property type="entry name" value="Peripla_BP_6"/>
    <property type="match status" value="1"/>
</dbReference>
<sequence>MIKRGAELREKEINEAGGINGMKLALVFEDDAGKDAEASLVAERIASNLQILAVVGHFNSSCSLAGKPIYKRAGIVELSPGSTNVTVCEGSDWTFRNLYRDDFQGKFIARYIDEILTEVRSVAVFFDNDDYGRGLRNAFAAEAERIGLDLVASEAYDRDNTDFKAQLTSIKSKNPDAIFVSGLYSEAGLIIKQARETGITAQFFGADGVDSPDFLIIAGASAEGAHLTTPFTFGAAGENALQMATNFEELHGVAPDTWAALTYDAVGMIAEALEKTYNPEASIAENRKAIRDHLASLDTPEEGYTGVTGLTYFDRNGDTVNKPAYVKIVKDGEFVAADQQLLELE</sequence>
<dbReference type="EMBL" id="CASHTH010001839">
    <property type="protein sequence ID" value="CAI8020619.1"/>
    <property type="molecule type" value="Genomic_DNA"/>
</dbReference>
<evidence type="ECO:0000313" key="6">
    <source>
        <dbReference type="Proteomes" id="UP001174909"/>
    </source>
</evidence>
<dbReference type="InterPro" id="IPR000709">
    <property type="entry name" value="Leu_Ile_Val-bd"/>
</dbReference>
<dbReference type="PANTHER" id="PTHR47151:SF2">
    <property type="entry name" value="AMINO ACID BINDING PROTEIN"/>
    <property type="match status" value="1"/>
</dbReference>
<evidence type="ECO:0000256" key="3">
    <source>
        <dbReference type="ARBA" id="ARBA00022970"/>
    </source>
</evidence>
<keyword evidence="2" id="KW-0732">Signal</keyword>
<evidence type="ECO:0000259" key="4">
    <source>
        <dbReference type="Pfam" id="PF13458"/>
    </source>
</evidence>
<organism evidence="5 6">
    <name type="scientific">Geodia barretti</name>
    <name type="common">Barrett's horny sponge</name>
    <dbReference type="NCBI Taxonomy" id="519541"/>
    <lineage>
        <taxon>Eukaryota</taxon>
        <taxon>Metazoa</taxon>
        <taxon>Porifera</taxon>
        <taxon>Demospongiae</taxon>
        <taxon>Heteroscleromorpha</taxon>
        <taxon>Tetractinellida</taxon>
        <taxon>Astrophorina</taxon>
        <taxon>Geodiidae</taxon>
        <taxon>Geodia</taxon>
    </lineage>
</organism>
<dbReference type="Proteomes" id="UP001174909">
    <property type="component" value="Unassembled WGS sequence"/>
</dbReference>
<protein>
    <submittedName>
        <fullName evidence="5">Leu/Ile/Val-binding protein homolog 1</fullName>
    </submittedName>
</protein>
<proteinExistence type="predicted"/>
<evidence type="ECO:0000256" key="1">
    <source>
        <dbReference type="ARBA" id="ARBA00022448"/>
    </source>
</evidence>
<keyword evidence="6" id="KW-1185">Reference proteome</keyword>
<comment type="caution">
    <text evidence="5">The sequence shown here is derived from an EMBL/GenBank/DDBJ whole genome shotgun (WGS) entry which is preliminary data.</text>
</comment>
<dbReference type="PANTHER" id="PTHR47151">
    <property type="entry name" value="LEU/ILE/VAL-BINDING ABC TRANSPORTER SUBUNIT"/>
    <property type="match status" value="1"/>
</dbReference>
<name>A0AA35WHC8_GEOBA</name>
<dbReference type="Gene3D" id="3.40.50.2300">
    <property type="match status" value="2"/>
</dbReference>
<keyword evidence="1" id="KW-0813">Transport</keyword>
<dbReference type="AlphaFoldDB" id="A0AA35WHC8"/>
<accession>A0AA35WHC8</accession>
<gene>
    <name evidence="5" type="ORF">GBAR_LOCUS12319</name>
</gene>
<evidence type="ECO:0000256" key="2">
    <source>
        <dbReference type="ARBA" id="ARBA00022729"/>
    </source>
</evidence>
<keyword evidence="3" id="KW-0029">Amino-acid transport</keyword>
<dbReference type="SUPFAM" id="SSF53822">
    <property type="entry name" value="Periplasmic binding protein-like I"/>
    <property type="match status" value="1"/>
</dbReference>
<evidence type="ECO:0000313" key="5">
    <source>
        <dbReference type="EMBL" id="CAI8020619.1"/>
    </source>
</evidence>
<dbReference type="InterPro" id="IPR028082">
    <property type="entry name" value="Peripla_BP_I"/>
</dbReference>
<dbReference type="CDD" id="cd06349">
    <property type="entry name" value="PBP1_ABC_HAAT-like"/>
    <property type="match status" value="1"/>
</dbReference>
<dbReference type="GO" id="GO:0006865">
    <property type="term" value="P:amino acid transport"/>
    <property type="evidence" value="ECO:0007669"/>
    <property type="project" value="UniProtKB-KW"/>
</dbReference>
<dbReference type="PRINTS" id="PR00337">
    <property type="entry name" value="LEUILEVALBP"/>
</dbReference>